<dbReference type="Proteomes" id="UP000708208">
    <property type="component" value="Unassembled WGS sequence"/>
</dbReference>
<comment type="caution">
    <text evidence="2">The sequence shown here is derived from an EMBL/GenBank/DDBJ whole genome shotgun (WGS) entry which is preliminary data.</text>
</comment>
<feature type="region of interest" description="Disordered" evidence="1">
    <location>
        <begin position="1"/>
        <end position="23"/>
    </location>
</feature>
<evidence type="ECO:0000313" key="3">
    <source>
        <dbReference type="Proteomes" id="UP000708208"/>
    </source>
</evidence>
<name>A0A8J2LE10_9HEXA</name>
<organism evidence="2 3">
    <name type="scientific">Allacma fusca</name>
    <dbReference type="NCBI Taxonomy" id="39272"/>
    <lineage>
        <taxon>Eukaryota</taxon>
        <taxon>Metazoa</taxon>
        <taxon>Ecdysozoa</taxon>
        <taxon>Arthropoda</taxon>
        <taxon>Hexapoda</taxon>
        <taxon>Collembola</taxon>
        <taxon>Symphypleona</taxon>
        <taxon>Sminthuridae</taxon>
        <taxon>Allacma</taxon>
    </lineage>
</organism>
<keyword evidence="3" id="KW-1185">Reference proteome</keyword>
<dbReference type="AlphaFoldDB" id="A0A8J2LE10"/>
<accession>A0A8J2LE10</accession>
<protein>
    <submittedName>
        <fullName evidence="2">Uncharacterized protein</fullName>
    </submittedName>
</protein>
<evidence type="ECO:0000313" key="2">
    <source>
        <dbReference type="EMBL" id="CAG7832285.1"/>
    </source>
</evidence>
<evidence type="ECO:0000256" key="1">
    <source>
        <dbReference type="SAM" id="MobiDB-lite"/>
    </source>
</evidence>
<sequence>MAEWSKASDLSSDPRKRAWVRTP</sequence>
<gene>
    <name evidence="2" type="ORF">AFUS01_LOCUS41973</name>
</gene>
<dbReference type="EMBL" id="CAJVCH010564299">
    <property type="protein sequence ID" value="CAG7832285.1"/>
    <property type="molecule type" value="Genomic_DNA"/>
</dbReference>
<proteinExistence type="predicted"/>
<reference evidence="2" key="1">
    <citation type="submission" date="2021-06" db="EMBL/GenBank/DDBJ databases">
        <authorList>
            <person name="Hodson N. C."/>
            <person name="Mongue J. A."/>
            <person name="Jaron S. K."/>
        </authorList>
    </citation>
    <scope>NUCLEOTIDE SEQUENCE</scope>
</reference>
<feature type="non-terminal residue" evidence="2">
    <location>
        <position position="23"/>
    </location>
</feature>